<dbReference type="OrthoDB" id="9788098at2"/>
<feature type="domain" description="HTH gntR-type" evidence="4">
    <location>
        <begin position="4"/>
        <end position="71"/>
    </location>
</feature>
<dbReference type="CDD" id="cd07377">
    <property type="entry name" value="WHTH_GntR"/>
    <property type="match status" value="1"/>
</dbReference>
<dbReference type="PANTHER" id="PTHR43537">
    <property type="entry name" value="TRANSCRIPTIONAL REGULATOR, GNTR FAMILY"/>
    <property type="match status" value="1"/>
</dbReference>
<evidence type="ECO:0000313" key="6">
    <source>
        <dbReference type="Proteomes" id="UP000436483"/>
    </source>
</evidence>
<evidence type="ECO:0000259" key="4">
    <source>
        <dbReference type="PROSITE" id="PS50949"/>
    </source>
</evidence>
<dbReference type="InterPro" id="IPR008920">
    <property type="entry name" value="TF_FadR/GntR_C"/>
</dbReference>
<dbReference type="SUPFAM" id="SSF46785">
    <property type="entry name" value="Winged helix' DNA-binding domain"/>
    <property type="match status" value="1"/>
</dbReference>
<gene>
    <name evidence="5" type="ORF">GR328_23425</name>
</gene>
<dbReference type="Gene3D" id="1.20.120.530">
    <property type="entry name" value="GntR ligand-binding domain-like"/>
    <property type="match status" value="1"/>
</dbReference>
<evidence type="ECO:0000256" key="3">
    <source>
        <dbReference type="ARBA" id="ARBA00023163"/>
    </source>
</evidence>
<evidence type="ECO:0000313" key="5">
    <source>
        <dbReference type="EMBL" id="MXQ14347.1"/>
    </source>
</evidence>
<keyword evidence="6" id="KW-1185">Reference proteome</keyword>
<dbReference type="EMBL" id="WURB01000032">
    <property type="protein sequence ID" value="MXQ14347.1"/>
    <property type="molecule type" value="Genomic_DNA"/>
</dbReference>
<dbReference type="Pfam" id="PF07729">
    <property type="entry name" value="FCD"/>
    <property type="match status" value="1"/>
</dbReference>
<dbReference type="PANTHER" id="PTHR43537:SF5">
    <property type="entry name" value="UXU OPERON TRANSCRIPTIONAL REGULATOR"/>
    <property type="match status" value="1"/>
</dbReference>
<dbReference type="Proteomes" id="UP000436483">
    <property type="component" value="Unassembled WGS sequence"/>
</dbReference>
<dbReference type="SUPFAM" id="SSF48008">
    <property type="entry name" value="GntR ligand-binding domain-like"/>
    <property type="match status" value="1"/>
</dbReference>
<dbReference type="InterPro" id="IPR000524">
    <property type="entry name" value="Tscrpt_reg_HTH_GntR"/>
</dbReference>
<accession>A0A7X3MW63</accession>
<dbReference type="GO" id="GO:0003700">
    <property type="term" value="F:DNA-binding transcription factor activity"/>
    <property type="evidence" value="ECO:0007669"/>
    <property type="project" value="InterPro"/>
</dbReference>
<dbReference type="SMART" id="SM00895">
    <property type="entry name" value="FCD"/>
    <property type="match status" value="1"/>
</dbReference>
<proteinExistence type="predicted"/>
<sequence>MRTRSLTNVVQAEIERMIVSGELKPTQRINENALAQRLGVSRGPIREACSALAAMKLVDVIPNRGFFVRSLSEEEAAAVIDAHAGIFAYAGVSLAERITDNQIARLWDILELMEQAAETGDVTKYYPVNLEFHDAIVEMCGNQRIGEIYRALVRELHIHRYRGVSGGASALKISNAEHREIVEALAARDPMRTFAAMRHHIYQGRERNLVARRGEPHQKASVTS</sequence>
<organism evidence="5 6">
    <name type="scientific">Microvirga makkahensis</name>
    <dbReference type="NCBI Taxonomy" id="1128670"/>
    <lineage>
        <taxon>Bacteria</taxon>
        <taxon>Pseudomonadati</taxon>
        <taxon>Pseudomonadota</taxon>
        <taxon>Alphaproteobacteria</taxon>
        <taxon>Hyphomicrobiales</taxon>
        <taxon>Methylobacteriaceae</taxon>
        <taxon>Microvirga</taxon>
    </lineage>
</organism>
<dbReference type="Pfam" id="PF00392">
    <property type="entry name" value="GntR"/>
    <property type="match status" value="1"/>
</dbReference>
<keyword evidence="1" id="KW-0805">Transcription regulation</keyword>
<dbReference type="SMART" id="SM00345">
    <property type="entry name" value="HTH_GNTR"/>
    <property type="match status" value="1"/>
</dbReference>
<dbReference type="RefSeq" id="WP_160888076.1">
    <property type="nucleotide sequence ID" value="NZ_WURB01000032.1"/>
</dbReference>
<dbReference type="PROSITE" id="PS50949">
    <property type="entry name" value="HTH_GNTR"/>
    <property type="match status" value="1"/>
</dbReference>
<dbReference type="Gene3D" id="1.10.10.10">
    <property type="entry name" value="Winged helix-like DNA-binding domain superfamily/Winged helix DNA-binding domain"/>
    <property type="match status" value="1"/>
</dbReference>
<keyword evidence="3" id="KW-0804">Transcription</keyword>
<dbReference type="InterPro" id="IPR036390">
    <property type="entry name" value="WH_DNA-bd_sf"/>
</dbReference>
<reference evidence="5 6" key="1">
    <citation type="submission" date="2019-12" db="EMBL/GenBank/DDBJ databases">
        <authorList>
            <person name="Yuan C.-G."/>
        </authorList>
    </citation>
    <scope>NUCLEOTIDE SEQUENCE [LARGE SCALE GENOMIC DNA]</scope>
    <source>
        <strain evidence="5 6">KCTC 23863</strain>
    </source>
</reference>
<name>A0A7X3MW63_9HYPH</name>
<protein>
    <submittedName>
        <fullName evidence="5">FCD domain-containing protein</fullName>
    </submittedName>
</protein>
<dbReference type="GO" id="GO:0003677">
    <property type="term" value="F:DNA binding"/>
    <property type="evidence" value="ECO:0007669"/>
    <property type="project" value="UniProtKB-KW"/>
</dbReference>
<evidence type="ECO:0000256" key="2">
    <source>
        <dbReference type="ARBA" id="ARBA00023125"/>
    </source>
</evidence>
<keyword evidence="2" id="KW-0238">DNA-binding</keyword>
<reference evidence="5 6" key="2">
    <citation type="submission" date="2020-01" db="EMBL/GenBank/DDBJ databases">
        <title>Microvirga sp. nov., an arsenate reduction bacterium isolated from Tibet hotspring sediments.</title>
        <authorList>
            <person name="Xian W.-D."/>
            <person name="Li W.-J."/>
        </authorList>
    </citation>
    <scope>NUCLEOTIDE SEQUENCE [LARGE SCALE GENOMIC DNA]</scope>
    <source>
        <strain evidence="5 6">KCTC 23863</strain>
    </source>
</reference>
<dbReference type="AlphaFoldDB" id="A0A7X3MW63"/>
<comment type="caution">
    <text evidence="5">The sequence shown here is derived from an EMBL/GenBank/DDBJ whole genome shotgun (WGS) entry which is preliminary data.</text>
</comment>
<dbReference type="InterPro" id="IPR036388">
    <property type="entry name" value="WH-like_DNA-bd_sf"/>
</dbReference>
<dbReference type="InterPro" id="IPR011711">
    <property type="entry name" value="GntR_C"/>
</dbReference>
<evidence type="ECO:0000256" key="1">
    <source>
        <dbReference type="ARBA" id="ARBA00023015"/>
    </source>
</evidence>